<organism evidence="2 3">
    <name type="scientific">Caligus rogercresseyi</name>
    <name type="common">Sea louse</name>
    <dbReference type="NCBI Taxonomy" id="217165"/>
    <lineage>
        <taxon>Eukaryota</taxon>
        <taxon>Metazoa</taxon>
        <taxon>Ecdysozoa</taxon>
        <taxon>Arthropoda</taxon>
        <taxon>Crustacea</taxon>
        <taxon>Multicrustacea</taxon>
        <taxon>Hexanauplia</taxon>
        <taxon>Copepoda</taxon>
        <taxon>Siphonostomatoida</taxon>
        <taxon>Caligidae</taxon>
        <taxon>Caligus</taxon>
    </lineage>
</organism>
<feature type="non-terminal residue" evidence="2">
    <location>
        <position position="1"/>
    </location>
</feature>
<dbReference type="AlphaFoldDB" id="A0A7T8GYV2"/>
<evidence type="ECO:0000256" key="1">
    <source>
        <dbReference type="SAM" id="MobiDB-lite"/>
    </source>
</evidence>
<evidence type="ECO:0000313" key="2">
    <source>
        <dbReference type="EMBL" id="QQP39996.1"/>
    </source>
</evidence>
<proteinExistence type="predicted"/>
<reference evidence="3" key="1">
    <citation type="submission" date="2021-01" db="EMBL/GenBank/DDBJ databases">
        <title>Caligus Genome Assembly.</title>
        <authorList>
            <person name="Gallardo-Escarate C."/>
        </authorList>
    </citation>
    <scope>NUCLEOTIDE SEQUENCE [LARGE SCALE GENOMIC DNA]</scope>
</reference>
<protein>
    <submittedName>
        <fullName evidence="2">Uncharacterized protein</fullName>
    </submittedName>
</protein>
<dbReference type="EMBL" id="CP045898">
    <property type="protein sequence ID" value="QQP39996.1"/>
    <property type="molecule type" value="Genomic_DNA"/>
</dbReference>
<gene>
    <name evidence="2" type="ORF">FKW44_013881</name>
</gene>
<evidence type="ECO:0000313" key="3">
    <source>
        <dbReference type="Proteomes" id="UP000595437"/>
    </source>
</evidence>
<feature type="region of interest" description="Disordered" evidence="1">
    <location>
        <begin position="35"/>
        <end position="60"/>
    </location>
</feature>
<keyword evidence="3" id="KW-1185">Reference proteome</keyword>
<sequence>MSSEQDRRAAILVTLRAGRASKQIIEFPKPLSIELKTGPEAKRGPQSFSTSSRRGSKQSRHLYEGLAAKTNVDEKTIKNAVHEDLRSKSYVLKVIQMLFEASKAKIGSRTISPCLVEGDVAPCSPDCNP</sequence>
<name>A0A7T8GYV2_CALRO</name>
<dbReference type="Proteomes" id="UP000595437">
    <property type="component" value="Chromosome 9"/>
</dbReference>
<accession>A0A7T8GYV2</accession>